<evidence type="ECO:0000259" key="6">
    <source>
        <dbReference type="Pfam" id="PF08281"/>
    </source>
</evidence>
<dbReference type="Pfam" id="PF08281">
    <property type="entry name" value="Sigma70_r4_2"/>
    <property type="match status" value="1"/>
</dbReference>
<sequence length="201" mass="23638">MLKNTYLIFKNSDYLRPIVINTKRKFLEEPDLILALQQRKKLGADALYEMYSGSLLGIVQRVIADKEIAEDVLQEGLVKIWNSIQQYDPTKGRLFTWMVNVMRNLAIDKVRSKDYRNHSKNQDLENHVNSIDERRNSEYKPEHLGVKDLLQKLRPEQKVIVDMIYFQGFTHVEVSDELAIPLGTVKTRLRMGIIELRKYFK</sequence>
<dbReference type="InterPro" id="IPR039425">
    <property type="entry name" value="RNA_pol_sigma-70-like"/>
</dbReference>
<dbReference type="PANTHER" id="PTHR43133:SF62">
    <property type="entry name" value="RNA POLYMERASE SIGMA FACTOR SIGZ"/>
    <property type="match status" value="1"/>
</dbReference>
<dbReference type="SUPFAM" id="SSF88946">
    <property type="entry name" value="Sigma2 domain of RNA polymerase sigma factors"/>
    <property type="match status" value="1"/>
</dbReference>
<evidence type="ECO:0000256" key="2">
    <source>
        <dbReference type="ARBA" id="ARBA00023015"/>
    </source>
</evidence>
<dbReference type="RefSeq" id="WP_200585575.1">
    <property type="nucleotide sequence ID" value="NZ_JAEHFY010000009.1"/>
</dbReference>
<dbReference type="EMBL" id="JAEHFY010000009">
    <property type="protein sequence ID" value="MBK0382791.1"/>
    <property type="molecule type" value="Genomic_DNA"/>
</dbReference>
<keyword evidence="2" id="KW-0805">Transcription regulation</keyword>
<dbReference type="Pfam" id="PF04542">
    <property type="entry name" value="Sigma70_r2"/>
    <property type="match status" value="1"/>
</dbReference>
<dbReference type="Gene3D" id="1.10.10.10">
    <property type="entry name" value="Winged helix-like DNA-binding domain superfamily/Winged helix DNA-binding domain"/>
    <property type="match status" value="1"/>
</dbReference>
<dbReference type="InterPro" id="IPR036388">
    <property type="entry name" value="WH-like_DNA-bd_sf"/>
</dbReference>
<organism evidence="7 8">
    <name type="scientific">Pedobacter segetis</name>
    <dbReference type="NCBI Taxonomy" id="2793069"/>
    <lineage>
        <taxon>Bacteria</taxon>
        <taxon>Pseudomonadati</taxon>
        <taxon>Bacteroidota</taxon>
        <taxon>Sphingobacteriia</taxon>
        <taxon>Sphingobacteriales</taxon>
        <taxon>Sphingobacteriaceae</taxon>
        <taxon>Pedobacter</taxon>
    </lineage>
</organism>
<accession>A0ABS1BJ64</accession>
<dbReference type="InterPro" id="IPR013325">
    <property type="entry name" value="RNA_pol_sigma_r2"/>
</dbReference>
<dbReference type="NCBIfam" id="TIGR02937">
    <property type="entry name" value="sigma70-ECF"/>
    <property type="match status" value="1"/>
</dbReference>
<dbReference type="InterPro" id="IPR013249">
    <property type="entry name" value="RNA_pol_sigma70_r4_t2"/>
</dbReference>
<protein>
    <submittedName>
        <fullName evidence="7">Sigma-70 family RNA polymerase sigma factor</fullName>
    </submittedName>
</protein>
<evidence type="ECO:0000259" key="5">
    <source>
        <dbReference type="Pfam" id="PF04542"/>
    </source>
</evidence>
<comment type="caution">
    <text evidence="7">The sequence shown here is derived from an EMBL/GenBank/DDBJ whole genome shotgun (WGS) entry which is preliminary data.</text>
</comment>
<dbReference type="SUPFAM" id="SSF88659">
    <property type="entry name" value="Sigma3 and sigma4 domains of RNA polymerase sigma factors"/>
    <property type="match status" value="1"/>
</dbReference>
<reference evidence="7 8" key="1">
    <citation type="submission" date="2020-12" db="EMBL/GenBank/DDBJ databases">
        <title>Bacterial novel species Pedobacter sp. SD-b isolated from soil.</title>
        <authorList>
            <person name="Jung H.-Y."/>
        </authorList>
    </citation>
    <scope>NUCLEOTIDE SEQUENCE [LARGE SCALE GENOMIC DNA]</scope>
    <source>
        <strain evidence="7 8">SD-b</strain>
    </source>
</reference>
<dbReference type="InterPro" id="IPR014284">
    <property type="entry name" value="RNA_pol_sigma-70_dom"/>
</dbReference>
<dbReference type="InterPro" id="IPR007627">
    <property type="entry name" value="RNA_pol_sigma70_r2"/>
</dbReference>
<feature type="domain" description="RNA polymerase sigma factor 70 region 4 type 2" evidence="6">
    <location>
        <begin position="147"/>
        <end position="192"/>
    </location>
</feature>
<gene>
    <name evidence="7" type="ORF">I5M32_07445</name>
</gene>
<evidence type="ECO:0000256" key="1">
    <source>
        <dbReference type="ARBA" id="ARBA00010641"/>
    </source>
</evidence>
<dbReference type="Gene3D" id="1.10.1740.10">
    <property type="match status" value="1"/>
</dbReference>
<keyword evidence="4" id="KW-0804">Transcription</keyword>
<keyword evidence="3" id="KW-0731">Sigma factor</keyword>
<dbReference type="CDD" id="cd06171">
    <property type="entry name" value="Sigma70_r4"/>
    <property type="match status" value="1"/>
</dbReference>
<evidence type="ECO:0000256" key="4">
    <source>
        <dbReference type="ARBA" id="ARBA00023163"/>
    </source>
</evidence>
<dbReference type="InterPro" id="IPR013324">
    <property type="entry name" value="RNA_pol_sigma_r3/r4-like"/>
</dbReference>
<name>A0ABS1BJ64_9SPHI</name>
<keyword evidence="8" id="KW-1185">Reference proteome</keyword>
<evidence type="ECO:0000313" key="7">
    <source>
        <dbReference type="EMBL" id="MBK0382791.1"/>
    </source>
</evidence>
<evidence type="ECO:0000313" key="8">
    <source>
        <dbReference type="Proteomes" id="UP000660024"/>
    </source>
</evidence>
<proteinExistence type="inferred from homology"/>
<dbReference type="PANTHER" id="PTHR43133">
    <property type="entry name" value="RNA POLYMERASE ECF-TYPE SIGMA FACTO"/>
    <property type="match status" value="1"/>
</dbReference>
<dbReference type="Proteomes" id="UP000660024">
    <property type="component" value="Unassembled WGS sequence"/>
</dbReference>
<feature type="domain" description="RNA polymerase sigma-70 region 2" evidence="5">
    <location>
        <begin position="47"/>
        <end position="114"/>
    </location>
</feature>
<comment type="similarity">
    <text evidence="1">Belongs to the sigma-70 factor family. ECF subfamily.</text>
</comment>
<evidence type="ECO:0000256" key="3">
    <source>
        <dbReference type="ARBA" id="ARBA00023082"/>
    </source>
</evidence>